<dbReference type="EMBL" id="CM023477">
    <property type="protein sequence ID" value="KAH7938289.1"/>
    <property type="molecule type" value="Genomic_DNA"/>
</dbReference>
<dbReference type="Proteomes" id="UP000821865">
    <property type="component" value="Chromosome 8"/>
</dbReference>
<accession>A0ACB8CBP5</accession>
<name>A0ACB8CBP5_DERSI</name>
<evidence type="ECO:0000313" key="2">
    <source>
        <dbReference type="Proteomes" id="UP000821865"/>
    </source>
</evidence>
<evidence type="ECO:0000313" key="1">
    <source>
        <dbReference type="EMBL" id="KAH7938289.1"/>
    </source>
</evidence>
<keyword evidence="2" id="KW-1185">Reference proteome</keyword>
<sequence length="554" mass="61208">MKTRREMLVVAKGKSVQRVCNIELSVDHTFYEMVSSDMYGDATKIQADITSLVHTHVASATEIFGNTNFNGITDISFVVQRLQINDSSACDGEVRWSNPYCADTLDATHTLVELSKTDHNSFCVSYLWTYRDFPGGTLGLAYVAELDGNAGGLCEKFQSDAAMQLTSDYTGRVSLNTGVVTFVNKNVRVPHRISEVTFAHELGHNFGAQHDPPECVPGGSVGNFLMFASASHGTMPNNRHFSVCSIRDISAILAQMFSEQSPRSNCLQEITCAWLHCPSYILVDYFPLVAVEWPGKLFLEPCCYPREHGLLDRKGCTLRPDAKCSPTNSACCSETCQYRNASWLCRHDDDCRFEAYCDGWSGECPASAQKHDGVLCNHGTQACDAGECVRSVCSVYGLVECYLTGTHRTPDEMCLIACRENVSDSVCMEACHFERMKDFCKKKMEPGAPCDDLRGYCDVFQRCRLVDAEGALARLHRLVFGGRGLRSVMAEYWYFTLLAVLLGSGATALFIKCCAVHTPSSNPHFKGPHSIVETMRRPTSLLRTGLSPGATLQL</sequence>
<reference evidence="1" key="1">
    <citation type="submission" date="2020-05" db="EMBL/GenBank/DDBJ databases">
        <title>Large-scale comparative analyses of tick genomes elucidate their genetic diversity and vector capacities.</title>
        <authorList>
            <person name="Jia N."/>
            <person name="Wang J."/>
            <person name="Shi W."/>
            <person name="Du L."/>
            <person name="Sun Y."/>
            <person name="Zhan W."/>
            <person name="Jiang J."/>
            <person name="Wang Q."/>
            <person name="Zhang B."/>
            <person name="Ji P."/>
            <person name="Sakyi L.B."/>
            <person name="Cui X."/>
            <person name="Yuan T."/>
            <person name="Jiang B."/>
            <person name="Yang W."/>
            <person name="Lam T.T.-Y."/>
            <person name="Chang Q."/>
            <person name="Ding S."/>
            <person name="Wang X."/>
            <person name="Zhu J."/>
            <person name="Ruan X."/>
            <person name="Zhao L."/>
            <person name="Wei J."/>
            <person name="Que T."/>
            <person name="Du C."/>
            <person name="Cheng J."/>
            <person name="Dai P."/>
            <person name="Han X."/>
            <person name="Huang E."/>
            <person name="Gao Y."/>
            <person name="Liu J."/>
            <person name="Shao H."/>
            <person name="Ye R."/>
            <person name="Li L."/>
            <person name="Wei W."/>
            <person name="Wang X."/>
            <person name="Wang C."/>
            <person name="Yang T."/>
            <person name="Huo Q."/>
            <person name="Li W."/>
            <person name="Guo W."/>
            <person name="Chen H."/>
            <person name="Zhou L."/>
            <person name="Ni X."/>
            <person name="Tian J."/>
            <person name="Zhou Y."/>
            <person name="Sheng Y."/>
            <person name="Liu T."/>
            <person name="Pan Y."/>
            <person name="Xia L."/>
            <person name="Li J."/>
            <person name="Zhao F."/>
            <person name="Cao W."/>
        </authorList>
    </citation>
    <scope>NUCLEOTIDE SEQUENCE</scope>
    <source>
        <strain evidence="1">Dsil-2018</strain>
    </source>
</reference>
<proteinExistence type="predicted"/>
<comment type="caution">
    <text evidence="1">The sequence shown here is derived from an EMBL/GenBank/DDBJ whole genome shotgun (WGS) entry which is preliminary data.</text>
</comment>
<protein>
    <submittedName>
        <fullName evidence="1">Uncharacterized protein</fullName>
    </submittedName>
</protein>
<gene>
    <name evidence="1" type="ORF">HPB49_022200</name>
</gene>
<organism evidence="1 2">
    <name type="scientific">Dermacentor silvarum</name>
    <name type="common">Tick</name>
    <dbReference type="NCBI Taxonomy" id="543639"/>
    <lineage>
        <taxon>Eukaryota</taxon>
        <taxon>Metazoa</taxon>
        <taxon>Ecdysozoa</taxon>
        <taxon>Arthropoda</taxon>
        <taxon>Chelicerata</taxon>
        <taxon>Arachnida</taxon>
        <taxon>Acari</taxon>
        <taxon>Parasitiformes</taxon>
        <taxon>Ixodida</taxon>
        <taxon>Ixodoidea</taxon>
        <taxon>Ixodidae</taxon>
        <taxon>Rhipicephalinae</taxon>
        <taxon>Dermacentor</taxon>
    </lineage>
</organism>